<dbReference type="PROSITE" id="PS50162">
    <property type="entry name" value="RECA_2"/>
    <property type="match status" value="1"/>
</dbReference>
<dbReference type="AlphaFoldDB" id="A0A316VCE9"/>
<dbReference type="InterPro" id="IPR003593">
    <property type="entry name" value="AAA+_ATPase"/>
</dbReference>
<keyword evidence="10" id="KW-1185">Reference proteome</keyword>
<keyword evidence="9" id="KW-0378">Hydrolase</keyword>
<keyword evidence="6" id="KW-0539">Nucleus</keyword>
<reference evidence="9 10" key="1">
    <citation type="journal article" date="2018" name="Mol. Biol. Evol.">
        <title>Broad Genomic Sampling Reveals a Smut Pathogenic Ancestry of the Fungal Clade Ustilaginomycotina.</title>
        <authorList>
            <person name="Kijpornyongpan T."/>
            <person name="Mondo S.J."/>
            <person name="Barry K."/>
            <person name="Sandor L."/>
            <person name="Lee J."/>
            <person name="Lipzen A."/>
            <person name="Pangilinan J."/>
            <person name="LaButti K."/>
            <person name="Hainaut M."/>
            <person name="Henrissat B."/>
            <person name="Grigoriev I.V."/>
            <person name="Spatafora J.W."/>
            <person name="Aime M.C."/>
        </authorList>
    </citation>
    <scope>NUCLEOTIDE SEQUENCE [LARGE SCALE GENOMIC DNA]</scope>
    <source>
        <strain evidence="9 10">MCA 3882</strain>
    </source>
</reference>
<evidence type="ECO:0000256" key="7">
    <source>
        <dbReference type="SAM" id="MobiDB-lite"/>
    </source>
</evidence>
<dbReference type="PANTHER" id="PTHR46239">
    <property type="entry name" value="DNA REPAIR PROTEIN RAD51 HOMOLOG 3 RAD51C"/>
    <property type="match status" value="1"/>
</dbReference>
<evidence type="ECO:0000256" key="5">
    <source>
        <dbReference type="ARBA" id="ARBA00023204"/>
    </source>
</evidence>
<comment type="subcellular location">
    <subcellularLocation>
        <location evidence="1">Nucleus</location>
    </subcellularLocation>
</comment>
<evidence type="ECO:0000256" key="3">
    <source>
        <dbReference type="ARBA" id="ARBA00022763"/>
    </source>
</evidence>
<dbReference type="Pfam" id="PF13481">
    <property type="entry name" value="AAA_25"/>
    <property type="match status" value="1"/>
</dbReference>
<evidence type="ECO:0000256" key="6">
    <source>
        <dbReference type="ARBA" id="ARBA00023242"/>
    </source>
</evidence>
<feature type="domain" description="RecA family profile 1" evidence="8">
    <location>
        <begin position="185"/>
        <end position="442"/>
    </location>
</feature>
<evidence type="ECO:0000256" key="1">
    <source>
        <dbReference type="ARBA" id="ARBA00004123"/>
    </source>
</evidence>
<gene>
    <name evidence="9" type="ORF">FA14DRAFT_39031</name>
</gene>
<feature type="compositionally biased region" description="Polar residues" evidence="7">
    <location>
        <begin position="120"/>
        <end position="130"/>
    </location>
</feature>
<dbReference type="GO" id="GO:0005657">
    <property type="term" value="C:replication fork"/>
    <property type="evidence" value="ECO:0007669"/>
    <property type="project" value="TreeGrafter"/>
</dbReference>
<feature type="region of interest" description="Disordered" evidence="7">
    <location>
        <begin position="65"/>
        <end position="149"/>
    </location>
</feature>
<dbReference type="GO" id="GO:0007131">
    <property type="term" value="P:reciprocal meiotic recombination"/>
    <property type="evidence" value="ECO:0007669"/>
    <property type="project" value="TreeGrafter"/>
</dbReference>
<dbReference type="GO" id="GO:0000707">
    <property type="term" value="P:meiotic DNA recombinase assembly"/>
    <property type="evidence" value="ECO:0007669"/>
    <property type="project" value="TreeGrafter"/>
</dbReference>
<dbReference type="GO" id="GO:0033065">
    <property type="term" value="C:Rad51C-XRCC3 complex"/>
    <property type="evidence" value="ECO:0007669"/>
    <property type="project" value="TreeGrafter"/>
</dbReference>
<dbReference type="Gene3D" id="3.40.50.300">
    <property type="entry name" value="P-loop containing nucleotide triphosphate hydrolases"/>
    <property type="match status" value="1"/>
</dbReference>
<sequence length="536" mass="61157">MTSPLPDSQGSSLPATPPTSNDAVKERAYLWSDFILQSPTTKKSTEAQEAIDVDVVENVVEEAEEVVEREQIPAPAPSKSIDWRAPTFISRTQQEKRVQPKASIVQNQDDSSDEDEQHTFRPTASRNWRTPMQYVRKEEEKEESTNSSVFVGHDDTELTRLEDTDGSEVDEEDEEMDEYEMQDYLNYRLKTGLSHLDERLGQEYMHAAQDDEQFDSNQGGLRSGGLIEVSGTPGSGKTTLLMQLAIKERLNSLQQSLSSLHEGEERLNGEACRSDRGRQVVMIDTEGSISARRMAQMTKALITDLLDSWEEQEWSTKPSHDVLFHHTLAGIRIIRCTALFELVATFGVLLPTIDVESIRPDYKDEDEERAKKVKEIDKMMRKKRLPERTSLIIIDSMSHFFRAPTTNERQERSKRQQAIQCARLFASHVHLSGIKLIISTQMSSYFVDVHGDKSNIIKPDNIGFLRPTLRDWMEEDLARSAWHLQLYGAELGSARKIARIISRPHSLLNHDLYGEEYWSAQLPYVIDTRDGIMRSV</sequence>
<feature type="region of interest" description="Disordered" evidence="7">
    <location>
        <begin position="1"/>
        <end position="24"/>
    </location>
</feature>
<keyword evidence="2" id="KW-0547">Nucleotide-binding</keyword>
<dbReference type="GO" id="GO:0008821">
    <property type="term" value="F:crossover junction DNA endonuclease activity"/>
    <property type="evidence" value="ECO:0007669"/>
    <property type="project" value="TreeGrafter"/>
</dbReference>
<dbReference type="InParanoid" id="A0A316VCE9"/>
<accession>A0A316VCE9</accession>
<evidence type="ECO:0000313" key="9">
    <source>
        <dbReference type="EMBL" id="PWN35216.1"/>
    </source>
</evidence>
<dbReference type="RefSeq" id="XP_025355518.1">
    <property type="nucleotide sequence ID" value="XM_025502276.1"/>
</dbReference>
<keyword evidence="3" id="KW-0227">DNA damage</keyword>
<dbReference type="Proteomes" id="UP000245771">
    <property type="component" value="Unassembled WGS sequence"/>
</dbReference>
<evidence type="ECO:0000259" key="8">
    <source>
        <dbReference type="PROSITE" id="PS50162"/>
    </source>
</evidence>
<dbReference type="GO" id="GO:0005524">
    <property type="term" value="F:ATP binding"/>
    <property type="evidence" value="ECO:0007669"/>
    <property type="project" value="UniProtKB-KW"/>
</dbReference>
<evidence type="ECO:0000256" key="2">
    <source>
        <dbReference type="ARBA" id="ARBA00022741"/>
    </source>
</evidence>
<organism evidence="9 10">
    <name type="scientific">Meira miltonrushii</name>
    <dbReference type="NCBI Taxonomy" id="1280837"/>
    <lineage>
        <taxon>Eukaryota</taxon>
        <taxon>Fungi</taxon>
        <taxon>Dikarya</taxon>
        <taxon>Basidiomycota</taxon>
        <taxon>Ustilaginomycotina</taxon>
        <taxon>Exobasidiomycetes</taxon>
        <taxon>Exobasidiales</taxon>
        <taxon>Brachybasidiaceae</taxon>
        <taxon>Meira</taxon>
    </lineage>
</organism>
<evidence type="ECO:0000256" key="4">
    <source>
        <dbReference type="ARBA" id="ARBA00022840"/>
    </source>
</evidence>
<dbReference type="GO" id="GO:0000400">
    <property type="term" value="F:four-way junction DNA binding"/>
    <property type="evidence" value="ECO:0007669"/>
    <property type="project" value="TreeGrafter"/>
</dbReference>
<dbReference type="EMBL" id="KZ819603">
    <property type="protein sequence ID" value="PWN35216.1"/>
    <property type="molecule type" value="Genomic_DNA"/>
</dbReference>
<dbReference type="InterPro" id="IPR020588">
    <property type="entry name" value="RecA_ATP-bd"/>
</dbReference>
<dbReference type="PANTHER" id="PTHR46239:SF1">
    <property type="entry name" value="DNA REPAIR PROTEIN RAD51 HOMOLOG 3"/>
    <property type="match status" value="1"/>
</dbReference>
<keyword evidence="5" id="KW-0234">DNA repair</keyword>
<feature type="compositionally biased region" description="Polar residues" evidence="7">
    <location>
        <begin position="1"/>
        <end position="22"/>
    </location>
</feature>
<dbReference type="GO" id="GO:0140664">
    <property type="term" value="F:ATP-dependent DNA damage sensor activity"/>
    <property type="evidence" value="ECO:0007669"/>
    <property type="project" value="InterPro"/>
</dbReference>
<proteinExistence type="predicted"/>
<dbReference type="GO" id="GO:0033063">
    <property type="term" value="C:Rad51B-Rad51C-Rad51D-XRCC2 complex"/>
    <property type="evidence" value="ECO:0007669"/>
    <property type="project" value="TreeGrafter"/>
</dbReference>
<dbReference type="InterPro" id="IPR052093">
    <property type="entry name" value="HR_Repair_Mediator"/>
</dbReference>
<dbReference type="SMART" id="SM00382">
    <property type="entry name" value="AAA"/>
    <property type="match status" value="1"/>
</dbReference>
<dbReference type="SUPFAM" id="SSF52540">
    <property type="entry name" value="P-loop containing nucleoside triphosphate hydrolases"/>
    <property type="match status" value="1"/>
</dbReference>
<dbReference type="GeneID" id="37024057"/>
<evidence type="ECO:0000313" key="10">
    <source>
        <dbReference type="Proteomes" id="UP000245771"/>
    </source>
</evidence>
<protein>
    <submittedName>
        <fullName evidence="9">P-loop containing nucleoside triphosphate hydrolase protein</fullName>
    </submittedName>
</protein>
<dbReference type="OrthoDB" id="5957327at2759"/>
<name>A0A316VCE9_9BASI</name>
<keyword evidence="4" id="KW-0067">ATP-binding</keyword>
<dbReference type="STRING" id="1280837.A0A316VCE9"/>
<dbReference type="InterPro" id="IPR027417">
    <property type="entry name" value="P-loop_NTPase"/>
</dbReference>